<feature type="compositionally biased region" description="Low complexity" evidence="1">
    <location>
        <begin position="205"/>
        <end position="214"/>
    </location>
</feature>
<feature type="compositionally biased region" description="Polar residues" evidence="1">
    <location>
        <begin position="1"/>
        <end position="12"/>
    </location>
</feature>
<proteinExistence type="predicted"/>
<name>A0A1Y2DB87_9BASI</name>
<organism evidence="2 3">
    <name type="scientific">Leucosporidium creatinivorum</name>
    <dbReference type="NCBI Taxonomy" id="106004"/>
    <lineage>
        <taxon>Eukaryota</taxon>
        <taxon>Fungi</taxon>
        <taxon>Dikarya</taxon>
        <taxon>Basidiomycota</taxon>
        <taxon>Pucciniomycotina</taxon>
        <taxon>Microbotryomycetes</taxon>
        <taxon>Leucosporidiales</taxon>
        <taxon>Leucosporidium</taxon>
    </lineage>
</organism>
<feature type="compositionally biased region" description="Polar residues" evidence="1">
    <location>
        <begin position="181"/>
        <end position="191"/>
    </location>
</feature>
<comment type="caution">
    <text evidence="2">The sequence shown here is derived from an EMBL/GenBank/DDBJ whole genome shotgun (WGS) entry which is preliminary data.</text>
</comment>
<dbReference type="AlphaFoldDB" id="A0A1Y2DB87"/>
<feature type="compositionally biased region" description="Low complexity" evidence="1">
    <location>
        <begin position="13"/>
        <end position="28"/>
    </location>
</feature>
<feature type="region of interest" description="Disordered" evidence="1">
    <location>
        <begin position="144"/>
        <end position="216"/>
    </location>
</feature>
<feature type="region of interest" description="Disordered" evidence="1">
    <location>
        <begin position="1"/>
        <end position="28"/>
    </location>
</feature>
<dbReference type="Proteomes" id="UP000193467">
    <property type="component" value="Unassembled WGS sequence"/>
</dbReference>
<gene>
    <name evidence="2" type="ORF">BCR35DRAFT_309773</name>
</gene>
<evidence type="ECO:0000256" key="1">
    <source>
        <dbReference type="SAM" id="MobiDB-lite"/>
    </source>
</evidence>
<protein>
    <submittedName>
        <fullName evidence="2">Uncharacterized protein</fullName>
    </submittedName>
</protein>
<evidence type="ECO:0000313" key="2">
    <source>
        <dbReference type="EMBL" id="ORY56530.1"/>
    </source>
</evidence>
<reference evidence="2 3" key="1">
    <citation type="submission" date="2016-07" db="EMBL/GenBank/DDBJ databases">
        <title>Pervasive Adenine N6-methylation of Active Genes in Fungi.</title>
        <authorList>
            <consortium name="DOE Joint Genome Institute"/>
            <person name="Mondo S.J."/>
            <person name="Dannebaum R.O."/>
            <person name="Kuo R.C."/>
            <person name="Labutti K."/>
            <person name="Haridas S."/>
            <person name="Kuo A."/>
            <person name="Salamov A."/>
            <person name="Ahrendt S.R."/>
            <person name="Lipzen A."/>
            <person name="Sullivan W."/>
            <person name="Andreopoulos W.B."/>
            <person name="Clum A."/>
            <person name="Lindquist E."/>
            <person name="Daum C."/>
            <person name="Ramamoorthy G.K."/>
            <person name="Gryganskyi A."/>
            <person name="Culley D."/>
            <person name="Magnuson J.K."/>
            <person name="James T.Y."/>
            <person name="O'Malley M.A."/>
            <person name="Stajich J.E."/>
            <person name="Spatafora J.W."/>
            <person name="Visel A."/>
            <person name="Grigoriev I.V."/>
        </authorList>
    </citation>
    <scope>NUCLEOTIDE SEQUENCE [LARGE SCALE GENOMIC DNA]</scope>
    <source>
        <strain evidence="2 3">62-1032</strain>
    </source>
</reference>
<feature type="non-terminal residue" evidence="2">
    <location>
        <position position="392"/>
    </location>
</feature>
<accession>A0A1Y2DB87</accession>
<dbReference type="EMBL" id="MCGR01000085">
    <property type="protein sequence ID" value="ORY56530.1"/>
    <property type="molecule type" value="Genomic_DNA"/>
</dbReference>
<dbReference type="InParanoid" id="A0A1Y2DB87"/>
<evidence type="ECO:0000313" key="3">
    <source>
        <dbReference type="Proteomes" id="UP000193467"/>
    </source>
</evidence>
<sequence>MHFKRSTPSQAEASSSATPSTVLVSSTPSLPSLRFSRLSLKTVVSVCRKGPGKLIKQREKRSVSNIITRDSLEVPKQDCVPSKRISCLEVVMPHPRLSSPAKEEEEELVFDVPPIASLLTPPDSPIDAVLEQLEQVEVIQRATEEQRREESLDEEELESKVGLGVEEQVNSEHVETDDESTASTIWPSSSPHPSPLFDSSRRLDSPWSSSESLPIPQATEHDPIAKLLFPSSSLPLPPPPSSHFSHSNLFNRTTKTSSLASVGLALPIDLRPIAELDFGPIVHPRLIRHMRNQSLMSTCFSPPHHLPRRSPRFLPLDLGAPSLFLLRLPSSHVHLTVPVDITRLRYTIYHPSTRVGRPKRAAMDLASAFDERAREWARVGGSRRSLRWRRSN</sequence>
<keyword evidence="3" id="KW-1185">Reference proteome</keyword>